<sequence length="284" mass="29488">MSAPRTPAPLVLSIQSQVVHGHVGNSAAVFPMQAAGLTVAAVPTTLLSNNPHYPTMRGQVLDAALVEDLLLGLTERGLIEKARFLVTGYLGSAEIGAAVARFVRLAKARNPELVYICDPVMGDIDLGVYVKPGIPELMRSELVPLADLLTPNQFELGLLTDHRTGTAKELSGAFQALCDARPTGANAPTGVIATGCVLADTPQNHLDTVLVQASGLHRCPVPRLPVRPAGTGDLFTALMIGQLATGTPLPAAVAHAVGAMQEVLARTAEAGAEEMVLNGFSATS</sequence>
<proteinExistence type="predicted"/>
<dbReference type="SUPFAM" id="SSF53613">
    <property type="entry name" value="Ribokinase-like"/>
    <property type="match status" value="1"/>
</dbReference>
<evidence type="ECO:0000256" key="3">
    <source>
        <dbReference type="ARBA" id="ARBA00022741"/>
    </source>
</evidence>
<dbReference type="GO" id="GO:0005524">
    <property type="term" value="F:ATP binding"/>
    <property type="evidence" value="ECO:0007669"/>
    <property type="project" value="UniProtKB-KW"/>
</dbReference>
<organism evidence="7 8">
    <name type="scientific">Stappia taiwanensis</name>
    <dbReference type="NCBI Taxonomy" id="992267"/>
    <lineage>
        <taxon>Bacteria</taxon>
        <taxon>Pseudomonadati</taxon>
        <taxon>Pseudomonadota</taxon>
        <taxon>Alphaproteobacteria</taxon>
        <taxon>Hyphomicrobiales</taxon>
        <taxon>Stappiaceae</taxon>
        <taxon>Stappia</taxon>
    </lineage>
</organism>
<name>A0A838XPA9_9HYPH</name>
<evidence type="ECO:0000313" key="8">
    <source>
        <dbReference type="Proteomes" id="UP000559404"/>
    </source>
</evidence>
<evidence type="ECO:0000256" key="5">
    <source>
        <dbReference type="ARBA" id="ARBA00022840"/>
    </source>
</evidence>
<dbReference type="RefSeq" id="WP_181761280.1">
    <property type="nucleotide sequence ID" value="NZ_BMCR01000007.1"/>
</dbReference>
<reference evidence="7 8" key="2">
    <citation type="submission" date="2020-08" db="EMBL/GenBank/DDBJ databases">
        <title>Stappia taiwanensis sp. nov., isolated from a coastal thermal spring.</title>
        <authorList>
            <person name="Kampfer P."/>
        </authorList>
    </citation>
    <scope>NUCLEOTIDE SEQUENCE [LARGE SCALE GENOMIC DNA]</scope>
    <source>
        <strain evidence="7 8">DSM 23284</strain>
    </source>
</reference>
<keyword evidence="3" id="KW-0547">Nucleotide-binding</keyword>
<dbReference type="GO" id="GO:0005829">
    <property type="term" value="C:cytosol"/>
    <property type="evidence" value="ECO:0007669"/>
    <property type="project" value="TreeGrafter"/>
</dbReference>
<dbReference type="GO" id="GO:0008478">
    <property type="term" value="F:pyridoxal kinase activity"/>
    <property type="evidence" value="ECO:0007669"/>
    <property type="project" value="UniProtKB-EC"/>
</dbReference>
<dbReference type="NCBIfam" id="TIGR00687">
    <property type="entry name" value="pyridox_kin"/>
    <property type="match status" value="1"/>
</dbReference>
<dbReference type="Gene3D" id="3.40.1190.20">
    <property type="match status" value="1"/>
</dbReference>
<dbReference type="GO" id="GO:0009443">
    <property type="term" value="P:pyridoxal 5'-phosphate salvage"/>
    <property type="evidence" value="ECO:0007669"/>
    <property type="project" value="InterPro"/>
</dbReference>
<dbReference type="Pfam" id="PF08543">
    <property type="entry name" value="Phos_pyr_kin"/>
    <property type="match status" value="1"/>
</dbReference>
<keyword evidence="5" id="KW-0067">ATP-binding</keyword>
<dbReference type="InterPro" id="IPR013749">
    <property type="entry name" value="PM/HMP-P_kinase-1"/>
</dbReference>
<dbReference type="EMBL" id="JACEON010000015">
    <property type="protein sequence ID" value="MBA4613089.1"/>
    <property type="molecule type" value="Genomic_DNA"/>
</dbReference>
<comment type="caution">
    <text evidence="7">The sequence shown here is derived from an EMBL/GenBank/DDBJ whole genome shotgun (WGS) entry which is preliminary data.</text>
</comment>
<feature type="domain" description="Pyridoxamine kinase/Phosphomethylpyrimidine kinase" evidence="6">
    <location>
        <begin position="58"/>
        <end position="274"/>
    </location>
</feature>
<accession>A0A838XPA9</accession>
<keyword evidence="2 7" id="KW-0808">Transferase</keyword>
<dbReference type="PANTHER" id="PTHR10534">
    <property type="entry name" value="PYRIDOXAL KINASE"/>
    <property type="match status" value="1"/>
</dbReference>
<dbReference type="InterPro" id="IPR004625">
    <property type="entry name" value="PyrdxlKinase"/>
</dbReference>
<evidence type="ECO:0000259" key="6">
    <source>
        <dbReference type="Pfam" id="PF08543"/>
    </source>
</evidence>
<evidence type="ECO:0000256" key="4">
    <source>
        <dbReference type="ARBA" id="ARBA00022777"/>
    </source>
</evidence>
<gene>
    <name evidence="7" type="primary">pdxY</name>
    <name evidence="7" type="ORF">H1W37_15615</name>
</gene>
<dbReference type="AlphaFoldDB" id="A0A838XPA9"/>
<evidence type="ECO:0000256" key="2">
    <source>
        <dbReference type="ARBA" id="ARBA00022679"/>
    </source>
</evidence>
<reference evidence="7 8" key="1">
    <citation type="submission" date="2020-07" db="EMBL/GenBank/DDBJ databases">
        <authorList>
            <person name="Li M."/>
        </authorList>
    </citation>
    <scope>NUCLEOTIDE SEQUENCE [LARGE SCALE GENOMIC DNA]</scope>
    <source>
        <strain evidence="7 8">DSM 23284</strain>
    </source>
</reference>
<dbReference type="Proteomes" id="UP000559404">
    <property type="component" value="Unassembled WGS sequence"/>
</dbReference>
<keyword evidence="8" id="KW-1185">Reference proteome</keyword>
<dbReference type="CDD" id="cd01173">
    <property type="entry name" value="pyridoxal_pyridoxamine_kinase"/>
    <property type="match status" value="1"/>
</dbReference>
<dbReference type="InterPro" id="IPR029056">
    <property type="entry name" value="Ribokinase-like"/>
</dbReference>
<evidence type="ECO:0000256" key="1">
    <source>
        <dbReference type="ARBA" id="ARBA00012104"/>
    </source>
</evidence>
<dbReference type="PANTHER" id="PTHR10534:SF2">
    <property type="entry name" value="PYRIDOXAL KINASE"/>
    <property type="match status" value="1"/>
</dbReference>
<dbReference type="EC" id="2.7.1.35" evidence="1"/>
<protein>
    <recommendedName>
        <fullName evidence="1">pyridoxal kinase</fullName>
        <ecNumber evidence="1">2.7.1.35</ecNumber>
    </recommendedName>
</protein>
<evidence type="ECO:0000313" key="7">
    <source>
        <dbReference type="EMBL" id="MBA4613089.1"/>
    </source>
</evidence>
<keyword evidence="4 7" id="KW-0418">Kinase</keyword>